<name>A0A0F8A025_9HYPO</name>
<evidence type="ECO:0000256" key="2">
    <source>
        <dbReference type="ARBA" id="ARBA00047591"/>
    </source>
</evidence>
<evidence type="ECO:0000256" key="3">
    <source>
        <dbReference type="ARBA" id="ARBA00048461"/>
    </source>
</evidence>
<keyword evidence="4" id="KW-0732">Signal</keyword>
<gene>
    <name evidence="6" type="ORF">HIM_05483</name>
</gene>
<comment type="catalytic activity">
    <reaction evidence="2">
        <text>a diacylglycerol + H2O = a monoacylglycerol + a fatty acid + H(+)</text>
        <dbReference type="Rhea" id="RHEA:32731"/>
        <dbReference type="ChEBI" id="CHEBI:15377"/>
        <dbReference type="ChEBI" id="CHEBI:15378"/>
        <dbReference type="ChEBI" id="CHEBI:17408"/>
        <dbReference type="ChEBI" id="CHEBI:18035"/>
        <dbReference type="ChEBI" id="CHEBI:28868"/>
    </reaction>
</comment>
<dbReference type="Proteomes" id="UP000054481">
    <property type="component" value="Unassembled WGS sequence"/>
</dbReference>
<dbReference type="CDD" id="cd00519">
    <property type="entry name" value="Lipase_3"/>
    <property type="match status" value="1"/>
</dbReference>
<proteinExistence type="inferred from homology"/>
<dbReference type="InterPro" id="IPR051218">
    <property type="entry name" value="Sec_MonoDiacylglyc_Lipase"/>
</dbReference>
<dbReference type="PANTHER" id="PTHR45856">
    <property type="entry name" value="ALPHA/BETA-HYDROLASES SUPERFAMILY PROTEIN"/>
    <property type="match status" value="1"/>
</dbReference>
<dbReference type="InterPro" id="IPR002921">
    <property type="entry name" value="Fungal_lipase-type"/>
</dbReference>
<feature type="signal peptide" evidence="4">
    <location>
        <begin position="1"/>
        <end position="17"/>
    </location>
</feature>
<evidence type="ECO:0000259" key="5">
    <source>
        <dbReference type="Pfam" id="PF01764"/>
    </source>
</evidence>
<dbReference type="EMBL" id="KQ030520">
    <property type="protein sequence ID" value="KJZ74997.1"/>
    <property type="molecule type" value="Genomic_DNA"/>
</dbReference>
<reference evidence="6 7" key="1">
    <citation type="journal article" date="2014" name="Genome Biol. Evol.">
        <title>Comparative genomics and transcriptomics analyses reveal divergent lifestyle features of nematode endoparasitic fungus Hirsutella minnesotensis.</title>
        <authorList>
            <person name="Lai Y."/>
            <person name="Liu K."/>
            <person name="Zhang X."/>
            <person name="Zhang X."/>
            <person name="Li K."/>
            <person name="Wang N."/>
            <person name="Shu C."/>
            <person name="Wu Y."/>
            <person name="Wang C."/>
            <person name="Bushley K.E."/>
            <person name="Xiang M."/>
            <person name="Liu X."/>
        </authorList>
    </citation>
    <scope>NUCLEOTIDE SEQUENCE [LARGE SCALE GENOMIC DNA]</scope>
    <source>
        <strain evidence="6 7">3608</strain>
    </source>
</reference>
<evidence type="ECO:0000313" key="6">
    <source>
        <dbReference type="EMBL" id="KJZ74997.1"/>
    </source>
</evidence>
<feature type="chain" id="PRO_5002526320" description="Fungal lipase-type domain-containing protein" evidence="4">
    <location>
        <begin position="18"/>
        <end position="351"/>
    </location>
</feature>
<dbReference type="InterPro" id="IPR029058">
    <property type="entry name" value="AB_hydrolase_fold"/>
</dbReference>
<evidence type="ECO:0000313" key="7">
    <source>
        <dbReference type="Proteomes" id="UP000054481"/>
    </source>
</evidence>
<dbReference type="OrthoDB" id="426718at2759"/>
<evidence type="ECO:0000256" key="4">
    <source>
        <dbReference type="SAM" id="SignalP"/>
    </source>
</evidence>
<dbReference type="Pfam" id="PF01764">
    <property type="entry name" value="Lipase_3"/>
    <property type="match status" value="1"/>
</dbReference>
<feature type="domain" description="Fungal lipase-type" evidence="5">
    <location>
        <begin position="116"/>
        <end position="246"/>
    </location>
</feature>
<comment type="similarity">
    <text evidence="1">Belongs to the AB hydrolase superfamily. Lipase family. Class 3 subfamily.</text>
</comment>
<sequence length="351" mass="39431">MKYLCVLGLASLGLASAIQPVNETQGLEKRGVYAGRPASDFKVALSSLADANLFSCPSADQRVRQSQILLRARRGRVLQLWQRAEAAHPMQRLLDSGDWSGIGGYVAVDTYRREIVVSFRGTNNFRNWITDVSFSLEACSFTDGCMVHSGFSDAWGEVSDAVVKAVWAARRSYPRFRVVTTGHSLGAAVATIATAHLRRSGYVVDCFTYGSPRVGNEQFVNYLSRGRGRHWRVTHLDDPVPRLPPLVLEYRHVSPEYWLSNGAETQDSYGIRDLLVCEGTYNTNCNGQTEGFALDAHRHYFRDITACAPSATAWKRSVEEVSKEDLEARLTAWSRMDREYADNMKYYYKVE</sequence>
<keyword evidence="7" id="KW-1185">Reference proteome</keyword>
<comment type="catalytic activity">
    <reaction evidence="3">
        <text>a monoacylglycerol + H2O = glycerol + a fatty acid + H(+)</text>
        <dbReference type="Rhea" id="RHEA:15245"/>
        <dbReference type="ChEBI" id="CHEBI:15377"/>
        <dbReference type="ChEBI" id="CHEBI:15378"/>
        <dbReference type="ChEBI" id="CHEBI:17408"/>
        <dbReference type="ChEBI" id="CHEBI:17754"/>
        <dbReference type="ChEBI" id="CHEBI:28868"/>
    </reaction>
</comment>
<dbReference type="GO" id="GO:0006629">
    <property type="term" value="P:lipid metabolic process"/>
    <property type="evidence" value="ECO:0007669"/>
    <property type="project" value="InterPro"/>
</dbReference>
<dbReference type="SUPFAM" id="SSF53474">
    <property type="entry name" value="alpha/beta-Hydrolases"/>
    <property type="match status" value="1"/>
</dbReference>
<dbReference type="Gene3D" id="3.40.50.1820">
    <property type="entry name" value="alpha/beta hydrolase"/>
    <property type="match status" value="1"/>
</dbReference>
<protein>
    <recommendedName>
        <fullName evidence="5">Fungal lipase-type domain-containing protein</fullName>
    </recommendedName>
</protein>
<dbReference type="AlphaFoldDB" id="A0A0F8A025"/>
<accession>A0A0F8A025</accession>
<dbReference type="PANTHER" id="PTHR45856:SF11">
    <property type="entry name" value="FUNGAL LIPASE-LIKE DOMAIN-CONTAINING PROTEIN"/>
    <property type="match status" value="1"/>
</dbReference>
<organism evidence="6 7">
    <name type="scientific">Hirsutella minnesotensis 3608</name>
    <dbReference type="NCBI Taxonomy" id="1043627"/>
    <lineage>
        <taxon>Eukaryota</taxon>
        <taxon>Fungi</taxon>
        <taxon>Dikarya</taxon>
        <taxon>Ascomycota</taxon>
        <taxon>Pezizomycotina</taxon>
        <taxon>Sordariomycetes</taxon>
        <taxon>Hypocreomycetidae</taxon>
        <taxon>Hypocreales</taxon>
        <taxon>Ophiocordycipitaceae</taxon>
        <taxon>Hirsutella</taxon>
    </lineage>
</organism>
<evidence type="ECO:0000256" key="1">
    <source>
        <dbReference type="ARBA" id="ARBA00043996"/>
    </source>
</evidence>